<evidence type="ECO:0000313" key="1">
    <source>
        <dbReference type="EMBL" id="DAD77209.1"/>
    </source>
</evidence>
<sequence>MSTSSRVMRLNLIRKRVIALLAIEWQVLKVTSY</sequence>
<reference evidence="1" key="1">
    <citation type="journal article" date="2021" name="Proc. Natl. Acad. Sci. U.S.A.">
        <title>A Catalog of Tens of Thousands of Viruses from Human Metagenomes Reveals Hidden Associations with Chronic Diseases.</title>
        <authorList>
            <person name="Tisza M.J."/>
            <person name="Buck C.B."/>
        </authorList>
    </citation>
    <scope>NUCLEOTIDE SEQUENCE</scope>
    <source>
        <strain evidence="1">CtAJN10</strain>
    </source>
</reference>
<dbReference type="EMBL" id="BK014819">
    <property type="protein sequence ID" value="DAD77209.1"/>
    <property type="molecule type" value="Genomic_DNA"/>
</dbReference>
<protein>
    <submittedName>
        <fullName evidence="1">Uncharacterized protein</fullName>
    </submittedName>
</protein>
<name>A0A8S5M4F8_9CAUD</name>
<proteinExistence type="predicted"/>
<accession>A0A8S5M4F8</accession>
<organism evidence="1">
    <name type="scientific">Siphoviridae sp. ctAJN10</name>
    <dbReference type="NCBI Taxonomy" id="2826181"/>
    <lineage>
        <taxon>Viruses</taxon>
        <taxon>Duplodnaviria</taxon>
        <taxon>Heunggongvirae</taxon>
        <taxon>Uroviricota</taxon>
        <taxon>Caudoviricetes</taxon>
    </lineage>
</organism>